<comment type="caution">
    <text evidence="2">The sequence shown here is derived from an EMBL/GenBank/DDBJ whole genome shotgun (WGS) entry which is preliminary data.</text>
</comment>
<evidence type="ECO:0000313" key="3">
    <source>
        <dbReference type="Proteomes" id="UP000789508"/>
    </source>
</evidence>
<dbReference type="Pfam" id="PF07714">
    <property type="entry name" value="PK_Tyr_Ser-Thr"/>
    <property type="match status" value="1"/>
</dbReference>
<feature type="non-terminal residue" evidence="2">
    <location>
        <position position="1"/>
    </location>
</feature>
<dbReference type="Proteomes" id="UP000789508">
    <property type="component" value="Unassembled WGS sequence"/>
</dbReference>
<evidence type="ECO:0000259" key="1">
    <source>
        <dbReference type="PROSITE" id="PS50011"/>
    </source>
</evidence>
<organism evidence="2 3">
    <name type="scientific">Ambispora leptoticha</name>
    <dbReference type="NCBI Taxonomy" id="144679"/>
    <lineage>
        <taxon>Eukaryota</taxon>
        <taxon>Fungi</taxon>
        <taxon>Fungi incertae sedis</taxon>
        <taxon>Mucoromycota</taxon>
        <taxon>Glomeromycotina</taxon>
        <taxon>Glomeromycetes</taxon>
        <taxon>Archaeosporales</taxon>
        <taxon>Ambisporaceae</taxon>
        <taxon>Ambispora</taxon>
    </lineage>
</organism>
<dbReference type="GO" id="GO:0005524">
    <property type="term" value="F:ATP binding"/>
    <property type="evidence" value="ECO:0007669"/>
    <property type="project" value="InterPro"/>
</dbReference>
<accession>A0A9N9J5G7</accession>
<protein>
    <submittedName>
        <fullName evidence="2">9432_t:CDS:1</fullName>
    </submittedName>
</protein>
<proteinExistence type="predicted"/>
<feature type="domain" description="Protein kinase" evidence="1">
    <location>
        <begin position="1"/>
        <end position="61"/>
    </location>
</feature>
<evidence type="ECO:0000313" key="2">
    <source>
        <dbReference type="EMBL" id="CAG8763621.1"/>
    </source>
</evidence>
<dbReference type="SUPFAM" id="SSF56112">
    <property type="entry name" value="Protein kinase-like (PK-like)"/>
    <property type="match status" value="1"/>
</dbReference>
<dbReference type="AlphaFoldDB" id="A0A9N9J5G7"/>
<dbReference type="Gene3D" id="1.10.510.10">
    <property type="entry name" value="Transferase(Phosphotransferase) domain 1"/>
    <property type="match status" value="1"/>
</dbReference>
<keyword evidence="3" id="KW-1185">Reference proteome</keyword>
<dbReference type="PROSITE" id="PS50011">
    <property type="entry name" value="PROTEIN_KINASE_DOM"/>
    <property type="match status" value="1"/>
</dbReference>
<dbReference type="InterPro" id="IPR000719">
    <property type="entry name" value="Prot_kinase_dom"/>
</dbReference>
<dbReference type="InterPro" id="IPR011009">
    <property type="entry name" value="Kinase-like_dom_sf"/>
</dbReference>
<dbReference type="InterPro" id="IPR001245">
    <property type="entry name" value="Ser-Thr/Tyr_kinase_cat_dom"/>
</dbReference>
<dbReference type="OrthoDB" id="2434253at2759"/>
<dbReference type="GO" id="GO:0004672">
    <property type="term" value="F:protein kinase activity"/>
    <property type="evidence" value="ECO:0007669"/>
    <property type="project" value="InterPro"/>
</dbReference>
<gene>
    <name evidence="2" type="ORF">ALEPTO_LOCUS13767</name>
</gene>
<reference evidence="2" key="1">
    <citation type="submission" date="2021-06" db="EMBL/GenBank/DDBJ databases">
        <authorList>
            <person name="Kallberg Y."/>
            <person name="Tangrot J."/>
            <person name="Rosling A."/>
        </authorList>
    </citation>
    <scope>NUCLEOTIDE SEQUENCE</scope>
    <source>
        <strain evidence="2">FL130A</strain>
    </source>
</reference>
<sequence length="61" mass="6794">ELIHRNLHSENILQDLLNNAYITDLGLSTSSDIKQDGKIHGIMPYIAPEVLMGQEFTQAAD</sequence>
<name>A0A9N9J5G7_9GLOM</name>
<feature type="non-terminal residue" evidence="2">
    <location>
        <position position="61"/>
    </location>
</feature>
<dbReference type="EMBL" id="CAJVPS010047823">
    <property type="protein sequence ID" value="CAG8763621.1"/>
    <property type="molecule type" value="Genomic_DNA"/>
</dbReference>